<dbReference type="Gene3D" id="1.10.443.10">
    <property type="entry name" value="Intergrase catalytic core"/>
    <property type="match status" value="1"/>
</dbReference>
<dbReference type="GO" id="GO:0015074">
    <property type="term" value="P:DNA integration"/>
    <property type="evidence" value="ECO:0007669"/>
    <property type="project" value="InterPro"/>
</dbReference>
<reference evidence="3" key="1">
    <citation type="submission" date="2015-07" db="EMBL/GenBank/DDBJ databases">
        <authorList>
            <person name="Rodrigo-Torres Lidia"/>
            <person name="Arahal R.David."/>
        </authorList>
    </citation>
    <scope>NUCLEOTIDE SEQUENCE [LARGE SCALE GENOMIC DNA]</scope>
    <source>
        <strain evidence="3">CECT 5112</strain>
    </source>
</reference>
<keyword evidence="3" id="KW-1185">Reference proteome</keyword>
<keyword evidence="1" id="KW-0233">DNA recombination</keyword>
<proteinExistence type="predicted"/>
<evidence type="ECO:0000313" key="2">
    <source>
        <dbReference type="EMBL" id="CTQ73621.1"/>
    </source>
</evidence>
<evidence type="ECO:0000313" key="3">
    <source>
        <dbReference type="Proteomes" id="UP000053235"/>
    </source>
</evidence>
<evidence type="ECO:0008006" key="4">
    <source>
        <dbReference type="Google" id="ProtNLM"/>
    </source>
</evidence>
<dbReference type="GO" id="GO:0006310">
    <property type="term" value="P:DNA recombination"/>
    <property type="evidence" value="ECO:0007669"/>
    <property type="project" value="UniProtKB-KW"/>
</dbReference>
<name>A0A0M7AG91_9HYPH</name>
<gene>
    <name evidence="2" type="ORF">LAX5112_03599</name>
</gene>
<dbReference type="InterPro" id="IPR013762">
    <property type="entry name" value="Integrase-like_cat_sf"/>
</dbReference>
<protein>
    <recommendedName>
        <fullName evidence="4">Phage integrase family protein</fullName>
    </recommendedName>
</protein>
<accession>A0A0M7AG91</accession>
<dbReference type="STRING" id="388408.LAX5112_03599"/>
<dbReference type="AlphaFoldDB" id="A0A0M7AG91"/>
<dbReference type="SUPFAM" id="SSF56349">
    <property type="entry name" value="DNA breaking-rejoining enzymes"/>
    <property type="match status" value="1"/>
</dbReference>
<dbReference type="Proteomes" id="UP000053235">
    <property type="component" value="Unassembled WGS sequence"/>
</dbReference>
<organism evidence="2 3">
    <name type="scientific">Roseibium alexandrii</name>
    <dbReference type="NCBI Taxonomy" id="388408"/>
    <lineage>
        <taxon>Bacteria</taxon>
        <taxon>Pseudomonadati</taxon>
        <taxon>Pseudomonadota</taxon>
        <taxon>Alphaproteobacteria</taxon>
        <taxon>Hyphomicrobiales</taxon>
        <taxon>Stappiaceae</taxon>
        <taxon>Roseibium</taxon>
    </lineage>
</organism>
<dbReference type="InterPro" id="IPR011010">
    <property type="entry name" value="DNA_brk_join_enz"/>
</dbReference>
<evidence type="ECO:0000256" key="1">
    <source>
        <dbReference type="ARBA" id="ARBA00023172"/>
    </source>
</evidence>
<dbReference type="EMBL" id="CXWD01000015">
    <property type="protein sequence ID" value="CTQ73621.1"/>
    <property type="molecule type" value="Genomic_DNA"/>
</dbReference>
<sequence length="95" mass="11189">MTRRWPSMLVPGHDPSGACPQAPEVINFKLHDLRHEDFSRMAARDVDLKTIIMLQSGHKTPAMLLRYLNPTTKERSHKLFWGERMMDKHTYLFVR</sequence>
<dbReference type="GO" id="GO:0003677">
    <property type="term" value="F:DNA binding"/>
    <property type="evidence" value="ECO:0007669"/>
    <property type="project" value="InterPro"/>
</dbReference>